<keyword evidence="9" id="KW-1185">Reference proteome</keyword>
<accession>A0A940MMX1</accession>
<evidence type="ECO:0000256" key="7">
    <source>
        <dbReference type="SAM" id="Phobius"/>
    </source>
</evidence>
<dbReference type="InterPro" id="IPR051907">
    <property type="entry name" value="DoxX-like_oxidoreductase"/>
</dbReference>
<comment type="subcellular location">
    <subcellularLocation>
        <location evidence="1">Cell membrane</location>
        <topology evidence="1">Multi-pass membrane protein</topology>
    </subcellularLocation>
</comment>
<dbReference type="Pfam" id="PF07681">
    <property type="entry name" value="DoxX"/>
    <property type="match status" value="1"/>
</dbReference>
<reference evidence="8" key="1">
    <citation type="submission" date="2021-03" db="EMBL/GenBank/DDBJ databases">
        <title>Sagittula salina sp. nov. strain M10.9X isolated from the marine waste.</title>
        <authorList>
            <person name="Satari L."/>
            <person name="Molina-Menor E."/>
            <person name="Vidal-Verdu A."/>
            <person name="Pascual J."/>
            <person name="Pereto J."/>
            <person name="Porcar M."/>
        </authorList>
    </citation>
    <scope>NUCLEOTIDE SEQUENCE</scope>
    <source>
        <strain evidence="8">M10.9X</strain>
    </source>
</reference>
<protein>
    <submittedName>
        <fullName evidence="8">DoxX family membrane protein</fullName>
    </submittedName>
</protein>
<name>A0A940MMX1_9RHOB</name>
<keyword evidence="3" id="KW-1003">Cell membrane</keyword>
<feature type="transmembrane region" description="Helical" evidence="7">
    <location>
        <begin position="113"/>
        <end position="131"/>
    </location>
</feature>
<evidence type="ECO:0000256" key="1">
    <source>
        <dbReference type="ARBA" id="ARBA00004651"/>
    </source>
</evidence>
<dbReference type="GO" id="GO:0005886">
    <property type="term" value="C:plasma membrane"/>
    <property type="evidence" value="ECO:0007669"/>
    <property type="project" value="UniProtKB-SubCell"/>
</dbReference>
<dbReference type="RefSeq" id="WP_209359571.1">
    <property type="nucleotide sequence ID" value="NZ_JAGISH010000002.1"/>
</dbReference>
<dbReference type="InterPro" id="IPR032808">
    <property type="entry name" value="DoxX"/>
</dbReference>
<dbReference type="PANTHER" id="PTHR33452">
    <property type="entry name" value="OXIDOREDUCTASE CATD-RELATED"/>
    <property type="match status" value="1"/>
</dbReference>
<evidence type="ECO:0000256" key="3">
    <source>
        <dbReference type="ARBA" id="ARBA00022475"/>
    </source>
</evidence>
<comment type="similarity">
    <text evidence="2">Belongs to the DoxX family.</text>
</comment>
<evidence type="ECO:0000256" key="4">
    <source>
        <dbReference type="ARBA" id="ARBA00022692"/>
    </source>
</evidence>
<keyword evidence="4 7" id="KW-0812">Transmembrane</keyword>
<proteinExistence type="inferred from homology"/>
<comment type="caution">
    <text evidence="8">The sequence shown here is derived from an EMBL/GenBank/DDBJ whole genome shotgun (WGS) entry which is preliminary data.</text>
</comment>
<dbReference type="Proteomes" id="UP000675940">
    <property type="component" value="Unassembled WGS sequence"/>
</dbReference>
<evidence type="ECO:0000256" key="6">
    <source>
        <dbReference type="ARBA" id="ARBA00023136"/>
    </source>
</evidence>
<dbReference type="AlphaFoldDB" id="A0A940MMX1"/>
<keyword evidence="6 7" id="KW-0472">Membrane</keyword>
<gene>
    <name evidence="8" type="ORF">J5474_04245</name>
</gene>
<dbReference type="PANTHER" id="PTHR33452:SF1">
    <property type="entry name" value="INNER MEMBRANE PROTEIN YPHA-RELATED"/>
    <property type="match status" value="1"/>
</dbReference>
<evidence type="ECO:0000313" key="9">
    <source>
        <dbReference type="Proteomes" id="UP000675940"/>
    </source>
</evidence>
<keyword evidence="5 7" id="KW-1133">Transmembrane helix</keyword>
<dbReference type="EMBL" id="JAGISH010000002">
    <property type="protein sequence ID" value="MBP0481702.1"/>
    <property type="molecule type" value="Genomic_DNA"/>
</dbReference>
<feature type="transmembrane region" description="Helical" evidence="7">
    <location>
        <begin position="85"/>
        <end position="106"/>
    </location>
</feature>
<sequence length="182" mass="19420">MNRLAALSAQITAVLGRLAPLLPLMLRVTFAATLLGYYWKSAATKLLDRAEPGLRDWLTLESGVYAQIFPRQFEAAGYDPDQLSVLHGAIAAAGTLAELLLPLLIIAGLMTRLAALGMIGFVVVQTATDVIGHGAMPGALFDGRYQLLDERLLWCALLATLVVTGAGALSFDRLIAPRLHPA</sequence>
<evidence type="ECO:0000256" key="5">
    <source>
        <dbReference type="ARBA" id="ARBA00022989"/>
    </source>
</evidence>
<organism evidence="8 9">
    <name type="scientific">Sagittula salina</name>
    <dbReference type="NCBI Taxonomy" id="2820268"/>
    <lineage>
        <taxon>Bacteria</taxon>
        <taxon>Pseudomonadati</taxon>
        <taxon>Pseudomonadota</taxon>
        <taxon>Alphaproteobacteria</taxon>
        <taxon>Rhodobacterales</taxon>
        <taxon>Roseobacteraceae</taxon>
        <taxon>Sagittula</taxon>
    </lineage>
</organism>
<feature type="transmembrane region" description="Helical" evidence="7">
    <location>
        <begin position="151"/>
        <end position="171"/>
    </location>
</feature>
<evidence type="ECO:0000313" key="8">
    <source>
        <dbReference type="EMBL" id="MBP0481702.1"/>
    </source>
</evidence>
<evidence type="ECO:0000256" key="2">
    <source>
        <dbReference type="ARBA" id="ARBA00006679"/>
    </source>
</evidence>